<dbReference type="GO" id="GO:0003677">
    <property type="term" value="F:DNA binding"/>
    <property type="evidence" value="ECO:0007669"/>
    <property type="project" value="UniProtKB-KW"/>
</dbReference>
<dbReference type="InterPro" id="IPR023187">
    <property type="entry name" value="Tscrpt_reg_MarR-type_CS"/>
</dbReference>
<dbReference type="InterPro" id="IPR036390">
    <property type="entry name" value="WH_DNA-bd_sf"/>
</dbReference>
<dbReference type="GO" id="GO:0003700">
    <property type="term" value="F:DNA-binding transcription factor activity"/>
    <property type="evidence" value="ECO:0007669"/>
    <property type="project" value="InterPro"/>
</dbReference>
<evidence type="ECO:0000256" key="1">
    <source>
        <dbReference type="ARBA" id="ARBA00023015"/>
    </source>
</evidence>
<keyword evidence="3" id="KW-0804">Transcription</keyword>
<dbReference type="EMBL" id="UHID01000007">
    <property type="protein sequence ID" value="SUP60701.1"/>
    <property type="molecule type" value="Genomic_DNA"/>
</dbReference>
<gene>
    <name evidence="5" type="ORF">NCTC7807_04772</name>
</gene>
<evidence type="ECO:0000313" key="6">
    <source>
        <dbReference type="Proteomes" id="UP000254150"/>
    </source>
</evidence>
<dbReference type="SMART" id="SM00347">
    <property type="entry name" value="HTH_MARR"/>
    <property type="match status" value="1"/>
</dbReference>
<protein>
    <submittedName>
        <fullName evidence="5">MarR family transcriptional regulator</fullName>
    </submittedName>
</protein>
<sequence length="153" mass="16803">MSSHRPGNALPFLLLQAFRTLIDELHVRLAEAGHPDLRPAHGFAMQMIRQGGSISDLGRRLGVSKQAAHKTVGGLEQLGYVRRTPSARDQRQVDVVLTERGMEALMLSGEILNELREEWAETVGGPEMTLVEDTLARVARPGGIERVMGWLGS</sequence>
<dbReference type="PROSITE" id="PS50995">
    <property type="entry name" value="HTH_MARR_2"/>
    <property type="match status" value="1"/>
</dbReference>
<keyword evidence="1" id="KW-0805">Transcription regulation</keyword>
<dbReference type="Gene3D" id="1.10.10.10">
    <property type="entry name" value="Winged helix-like DNA-binding domain superfamily/Winged helix DNA-binding domain"/>
    <property type="match status" value="1"/>
</dbReference>
<dbReference type="AlphaFoldDB" id="A0A380P664"/>
<dbReference type="InterPro" id="IPR000835">
    <property type="entry name" value="HTH_MarR-typ"/>
</dbReference>
<dbReference type="Proteomes" id="UP000254150">
    <property type="component" value="Unassembled WGS sequence"/>
</dbReference>
<name>A0A380P664_STRGR</name>
<evidence type="ECO:0000256" key="3">
    <source>
        <dbReference type="ARBA" id="ARBA00023163"/>
    </source>
</evidence>
<dbReference type="GO" id="GO:0006950">
    <property type="term" value="P:response to stress"/>
    <property type="evidence" value="ECO:0007669"/>
    <property type="project" value="TreeGrafter"/>
</dbReference>
<keyword evidence="2" id="KW-0238">DNA-binding</keyword>
<dbReference type="SUPFAM" id="SSF46785">
    <property type="entry name" value="Winged helix' DNA-binding domain"/>
    <property type="match status" value="1"/>
</dbReference>
<dbReference type="InterPro" id="IPR036388">
    <property type="entry name" value="WH-like_DNA-bd_sf"/>
</dbReference>
<dbReference type="PANTHER" id="PTHR33164">
    <property type="entry name" value="TRANSCRIPTIONAL REGULATOR, MARR FAMILY"/>
    <property type="match status" value="1"/>
</dbReference>
<dbReference type="PANTHER" id="PTHR33164:SF99">
    <property type="entry name" value="MARR FAMILY REGULATORY PROTEIN"/>
    <property type="match status" value="1"/>
</dbReference>
<evidence type="ECO:0000313" key="5">
    <source>
        <dbReference type="EMBL" id="SUP60701.1"/>
    </source>
</evidence>
<feature type="domain" description="HTH marR-type" evidence="4">
    <location>
        <begin position="7"/>
        <end position="140"/>
    </location>
</feature>
<evidence type="ECO:0000259" key="4">
    <source>
        <dbReference type="PROSITE" id="PS50995"/>
    </source>
</evidence>
<dbReference type="PROSITE" id="PS01117">
    <property type="entry name" value="HTH_MARR_1"/>
    <property type="match status" value="1"/>
</dbReference>
<proteinExistence type="predicted"/>
<accession>A0A380P664</accession>
<organism evidence="5 6">
    <name type="scientific">Streptomyces griseus</name>
    <dbReference type="NCBI Taxonomy" id="1911"/>
    <lineage>
        <taxon>Bacteria</taxon>
        <taxon>Bacillati</taxon>
        <taxon>Actinomycetota</taxon>
        <taxon>Actinomycetes</taxon>
        <taxon>Kitasatosporales</taxon>
        <taxon>Streptomycetaceae</taxon>
        <taxon>Streptomyces</taxon>
    </lineage>
</organism>
<reference evidence="5 6" key="1">
    <citation type="submission" date="2018-06" db="EMBL/GenBank/DDBJ databases">
        <authorList>
            <consortium name="Pathogen Informatics"/>
            <person name="Doyle S."/>
        </authorList>
    </citation>
    <scope>NUCLEOTIDE SEQUENCE [LARGE SCALE GENOMIC DNA]</scope>
    <source>
        <strain evidence="5 6">NCTC7807</strain>
    </source>
</reference>
<dbReference type="InterPro" id="IPR039422">
    <property type="entry name" value="MarR/SlyA-like"/>
</dbReference>
<dbReference type="RefSeq" id="WP_100454263.1">
    <property type="nucleotide sequence ID" value="NZ_UHID01000007.1"/>
</dbReference>
<dbReference type="Pfam" id="PF12802">
    <property type="entry name" value="MarR_2"/>
    <property type="match status" value="1"/>
</dbReference>
<evidence type="ECO:0000256" key="2">
    <source>
        <dbReference type="ARBA" id="ARBA00023125"/>
    </source>
</evidence>